<feature type="domain" description="Major facilitator superfamily (MFS) profile" evidence="4">
    <location>
        <begin position="25"/>
        <end position="464"/>
    </location>
</feature>
<feature type="compositionally biased region" description="Basic and acidic residues" evidence="2">
    <location>
        <begin position="466"/>
        <end position="478"/>
    </location>
</feature>
<feature type="compositionally biased region" description="Basic and acidic residues" evidence="2">
    <location>
        <begin position="218"/>
        <end position="234"/>
    </location>
</feature>
<feature type="transmembrane region" description="Helical" evidence="3">
    <location>
        <begin position="115"/>
        <end position="134"/>
    </location>
</feature>
<feature type="transmembrane region" description="Helical" evidence="3">
    <location>
        <begin position="361"/>
        <end position="382"/>
    </location>
</feature>
<evidence type="ECO:0000313" key="6">
    <source>
        <dbReference type="Proteomes" id="UP000799537"/>
    </source>
</evidence>
<dbReference type="GO" id="GO:0022857">
    <property type="term" value="F:transmembrane transporter activity"/>
    <property type="evidence" value="ECO:0007669"/>
    <property type="project" value="InterPro"/>
</dbReference>
<evidence type="ECO:0000256" key="1">
    <source>
        <dbReference type="ARBA" id="ARBA00004141"/>
    </source>
</evidence>
<sequence>MPSPTFLARTFNELGITTLLNSPRDVHILLSTRFIRMFAYGSSTLILALFFSALGHSDTAIGLFMTLTLVGDVLISLLLTLVADRLGRRRILLLGALLMVLSGMVFSMVSNYWVLLLAAVVGVISPSGNEIGPFRAVEESTLAHLTEAKTRSDIFALYVVAGTLGASGGTLVAGWMTQSVQSSGWSDIASFRLVFWLYAIIGFVKAGMTLLLSNKCEPQPEDHRPSEVEMRRTEGQQQQQQQNEQHQPFLEDEDDNDEESTSKPPPPPPKKTSWFQLSEKSKYTLLKLCGIFFFDSLASGMVPVSLIAYYISNKFDVAEGTLGTIMASAQFISSIGNIFASSVAKRIGLVRTMVFTHLPSAIFLLLLPAPSSLFMTIVLLIARSVLNSMDQAPRSAFLSAVVLPEERTAVMGIVNTVKTSSQSSGPLITGALAASKRFWIAFVIAGSLKASYDVMMLSMFRNTPLEGDRGNRSQRFQEPEGAEDDDQDGGRQRS</sequence>
<dbReference type="InterPro" id="IPR020846">
    <property type="entry name" value="MFS_dom"/>
</dbReference>
<keyword evidence="3" id="KW-0812">Transmembrane</keyword>
<feature type="transmembrane region" description="Helical" evidence="3">
    <location>
        <begin position="317"/>
        <end position="340"/>
    </location>
</feature>
<keyword evidence="3" id="KW-1133">Transmembrane helix</keyword>
<feature type="transmembrane region" description="Helical" evidence="3">
    <location>
        <begin position="91"/>
        <end position="109"/>
    </location>
</feature>
<dbReference type="RefSeq" id="XP_033665923.1">
    <property type="nucleotide sequence ID" value="XM_033817356.1"/>
</dbReference>
<dbReference type="PANTHER" id="PTHR23520:SF5">
    <property type="entry name" value="TRANSPORTER, PUTATIVE (AFU_ORTHOLOGUE AFUA_3G04000)-RELATED"/>
    <property type="match status" value="1"/>
</dbReference>
<dbReference type="PANTHER" id="PTHR23520">
    <property type="entry name" value="TRANSPORTER, PUTATIVE (AFU_ORTHOLOGUE AFUA_3G04000)-RELATED"/>
    <property type="match status" value="1"/>
</dbReference>
<dbReference type="GeneID" id="54570628"/>
<dbReference type="OrthoDB" id="10027823at2759"/>
<gene>
    <name evidence="5" type="ORF">M409DRAFT_67346</name>
</gene>
<feature type="transmembrane region" description="Helical" evidence="3">
    <location>
        <begin position="285"/>
        <end position="311"/>
    </location>
</feature>
<dbReference type="SUPFAM" id="SSF103473">
    <property type="entry name" value="MFS general substrate transporter"/>
    <property type="match status" value="1"/>
</dbReference>
<dbReference type="InterPro" id="IPR036259">
    <property type="entry name" value="MFS_trans_sf"/>
</dbReference>
<dbReference type="AlphaFoldDB" id="A0A6A6CCW6"/>
<evidence type="ECO:0000313" key="5">
    <source>
        <dbReference type="EMBL" id="KAF2165034.1"/>
    </source>
</evidence>
<proteinExistence type="predicted"/>
<evidence type="ECO:0000259" key="4">
    <source>
        <dbReference type="PROSITE" id="PS50850"/>
    </source>
</evidence>
<feature type="compositionally biased region" description="Acidic residues" evidence="2">
    <location>
        <begin position="250"/>
        <end position="259"/>
    </location>
</feature>
<dbReference type="Pfam" id="PF07690">
    <property type="entry name" value="MFS_1"/>
    <property type="match status" value="2"/>
</dbReference>
<organism evidence="5 6">
    <name type="scientific">Zasmidium cellare ATCC 36951</name>
    <dbReference type="NCBI Taxonomy" id="1080233"/>
    <lineage>
        <taxon>Eukaryota</taxon>
        <taxon>Fungi</taxon>
        <taxon>Dikarya</taxon>
        <taxon>Ascomycota</taxon>
        <taxon>Pezizomycotina</taxon>
        <taxon>Dothideomycetes</taxon>
        <taxon>Dothideomycetidae</taxon>
        <taxon>Mycosphaerellales</taxon>
        <taxon>Mycosphaerellaceae</taxon>
        <taxon>Zasmidium</taxon>
    </lineage>
</organism>
<dbReference type="PROSITE" id="PS50850">
    <property type="entry name" value="MFS"/>
    <property type="match status" value="1"/>
</dbReference>
<keyword evidence="3" id="KW-0472">Membrane</keyword>
<feature type="transmembrane region" description="Helical" evidence="3">
    <location>
        <begin position="155"/>
        <end position="175"/>
    </location>
</feature>
<reference evidence="5" key="1">
    <citation type="journal article" date="2020" name="Stud. Mycol.">
        <title>101 Dothideomycetes genomes: a test case for predicting lifestyles and emergence of pathogens.</title>
        <authorList>
            <person name="Haridas S."/>
            <person name="Albert R."/>
            <person name="Binder M."/>
            <person name="Bloem J."/>
            <person name="Labutti K."/>
            <person name="Salamov A."/>
            <person name="Andreopoulos B."/>
            <person name="Baker S."/>
            <person name="Barry K."/>
            <person name="Bills G."/>
            <person name="Bluhm B."/>
            <person name="Cannon C."/>
            <person name="Castanera R."/>
            <person name="Culley D."/>
            <person name="Daum C."/>
            <person name="Ezra D."/>
            <person name="Gonzalez J."/>
            <person name="Henrissat B."/>
            <person name="Kuo A."/>
            <person name="Liang C."/>
            <person name="Lipzen A."/>
            <person name="Lutzoni F."/>
            <person name="Magnuson J."/>
            <person name="Mondo S."/>
            <person name="Nolan M."/>
            <person name="Ohm R."/>
            <person name="Pangilinan J."/>
            <person name="Park H.-J."/>
            <person name="Ramirez L."/>
            <person name="Alfaro M."/>
            <person name="Sun H."/>
            <person name="Tritt A."/>
            <person name="Yoshinaga Y."/>
            <person name="Zwiers L.-H."/>
            <person name="Turgeon B."/>
            <person name="Goodwin S."/>
            <person name="Spatafora J."/>
            <person name="Crous P."/>
            <person name="Grigoriev I."/>
        </authorList>
    </citation>
    <scope>NUCLEOTIDE SEQUENCE</scope>
    <source>
        <strain evidence="5">ATCC 36951</strain>
    </source>
</reference>
<feature type="region of interest" description="Disordered" evidence="2">
    <location>
        <begin position="466"/>
        <end position="494"/>
    </location>
</feature>
<dbReference type="InterPro" id="IPR011701">
    <property type="entry name" value="MFS"/>
</dbReference>
<feature type="compositionally biased region" description="Low complexity" evidence="2">
    <location>
        <begin position="236"/>
        <end position="247"/>
    </location>
</feature>
<dbReference type="Gene3D" id="1.20.1250.20">
    <property type="entry name" value="MFS general substrate transporter like domains"/>
    <property type="match status" value="1"/>
</dbReference>
<keyword evidence="6" id="KW-1185">Reference proteome</keyword>
<protein>
    <recommendedName>
        <fullName evidence="4">Major facilitator superfamily (MFS) profile domain-containing protein</fullName>
    </recommendedName>
</protein>
<feature type="transmembrane region" description="Helical" evidence="3">
    <location>
        <begin position="195"/>
        <end position="214"/>
    </location>
</feature>
<name>A0A6A6CCW6_ZASCE</name>
<accession>A0A6A6CCW6</accession>
<dbReference type="EMBL" id="ML993601">
    <property type="protein sequence ID" value="KAF2165034.1"/>
    <property type="molecule type" value="Genomic_DNA"/>
</dbReference>
<feature type="transmembrane region" description="Helical" evidence="3">
    <location>
        <begin position="34"/>
        <end position="54"/>
    </location>
</feature>
<feature type="region of interest" description="Disordered" evidence="2">
    <location>
        <begin position="217"/>
        <end position="274"/>
    </location>
</feature>
<evidence type="ECO:0000256" key="2">
    <source>
        <dbReference type="SAM" id="MobiDB-lite"/>
    </source>
</evidence>
<evidence type="ECO:0000256" key="3">
    <source>
        <dbReference type="SAM" id="Phobius"/>
    </source>
</evidence>
<comment type="subcellular location">
    <subcellularLocation>
        <location evidence="1">Membrane</location>
        <topology evidence="1">Multi-pass membrane protein</topology>
    </subcellularLocation>
</comment>
<dbReference type="GO" id="GO:0000329">
    <property type="term" value="C:fungal-type vacuole membrane"/>
    <property type="evidence" value="ECO:0007669"/>
    <property type="project" value="TreeGrafter"/>
</dbReference>
<dbReference type="Proteomes" id="UP000799537">
    <property type="component" value="Unassembled WGS sequence"/>
</dbReference>
<feature type="transmembrane region" description="Helical" evidence="3">
    <location>
        <begin position="60"/>
        <end position="79"/>
    </location>
</feature>